<organism evidence="9 10">
    <name type="scientific">Sandaracinus amylolyticus</name>
    <dbReference type="NCBI Taxonomy" id="927083"/>
    <lineage>
        <taxon>Bacteria</taxon>
        <taxon>Pseudomonadati</taxon>
        <taxon>Myxococcota</taxon>
        <taxon>Polyangia</taxon>
        <taxon>Polyangiales</taxon>
        <taxon>Sandaracinaceae</taxon>
        <taxon>Sandaracinus</taxon>
    </lineage>
</organism>
<accession>A0A0F6SG74</accession>
<dbReference type="GO" id="GO:0004252">
    <property type="term" value="F:serine-type endopeptidase activity"/>
    <property type="evidence" value="ECO:0007669"/>
    <property type="project" value="InterPro"/>
</dbReference>
<feature type="region of interest" description="Disordered" evidence="8">
    <location>
        <begin position="33"/>
        <end position="99"/>
    </location>
</feature>
<dbReference type="Pfam" id="PF03411">
    <property type="entry name" value="Peptidase_M74"/>
    <property type="match status" value="1"/>
</dbReference>
<dbReference type="Gene3D" id="3.30.1380.10">
    <property type="match status" value="1"/>
</dbReference>
<dbReference type="STRING" id="927083.DB32_005348"/>
<dbReference type="InterPro" id="IPR005073">
    <property type="entry name" value="Peptidase_M74"/>
</dbReference>
<keyword evidence="1" id="KW-0645">Protease</keyword>
<sequence length="359" mass="38825">MSSTPRGSSIAAVATATSLSLVLIVAGAGRSDAQLADASSATPRTSSASSVTTAPRPTDPLSASPSQSTSIGGPSSGRVEGAIALPSTAPGLRSNPLRPNPDAIYGTVELVRALVRAAAVVHAEIPGADLVINDIGLPNGGPIPHHGSHQAGRDVDVLFYYLDADGAPFAAKGIPVDPRGRGWDFADLADPRDDVRVRLDVPRTWRFVQALVQDDLDGQGALVQRVFVAEHVRTMLLEHAERARAPRAVRDRFADLTCQPSHPHDDHLHIRFFCSTEDLQNGCEDGGPMYPWRRQQLREAQVDPVRARARARTREDRGRTTSQREAATRAGEMHRRVRAFLDERATWSVQPHPGRPFCR</sequence>
<evidence type="ECO:0000256" key="5">
    <source>
        <dbReference type="ARBA" id="ARBA00022801"/>
    </source>
</evidence>
<evidence type="ECO:0000313" key="9">
    <source>
        <dbReference type="EMBL" id="AKF08199.1"/>
    </source>
</evidence>
<keyword evidence="3" id="KW-0732">Signal</keyword>
<evidence type="ECO:0000256" key="1">
    <source>
        <dbReference type="ARBA" id="ARBA00022670"/>
    </source>
</evidence>
<keyword evidence="4" id="KW-0574">Periplasm</keyword>
<dbReference type="GO" id="GO:0030288">
    <property type="term" value="C:outer membrane-bounded periplasmic space"/>
    <property type="evidence" value="ECO:0007669"/>
    <property type="project" value="InterPro"/>
</dbReference>
<dbReference type="Proteomes" id="UP000034883">
    <property type="component" value="Chromosome"/>
</dbReference>
<dbReference type="KEGG" id="samy:DB32_005348"/>
<protein>
    <recommendedName>
        <fullName evidence="11">Murein endopeptidase</fullName>
    </recommendedName>
</protein>
<evidence type="ECO:0000256" key="6">
    <source>
        <dbReference type="ARBA" id="ARBA00022833"/>
    </source>
</evidence>
<evidence type="ECO:0000256" key="2">
    <source>
        <dbReference type="ARBA" id="ARBA00022723"/>
    </source>
</evidence>
<dbReference type="GO" id="GO:0006508">
    <property type="term" value="P:proteolysis"/>
    <property type="evidence" value="ECO:0007669"/>
    <property type="project" value="UniProtKB-KW"/>
</dbReference>
<name>A0A0F6SG74_9BACT</name>
<gene>
    <name evidence="9" type="ORF">DB32_005348</name>
</gene>
<dbReference type="InterPro" id="IPR009045">
    <property type="entry name" value="Zn_M74/Hedgehog-like"/>
</dbReference>
<keyword evidence="5" id="KW-0378">Hydrolase</keyword>
<dbReference type="AlphaFoldDB" id="A0A0F6SG74"/>
<evidence type="ECO:0000256" key="3">
    <source>
        <dbReference type="ARBA" id="ARBA00022729"/>
    </source>
</evidence>
<evidence type="ECO:0000256" key="7">
    <source>
        <dbReference type="ARBA" id="ARBA00023049"/>
    </source>
</evidence>
<dbReference type="SUPFAM" id="SSF55166">
    <property type="entry name" value="Hedgehog/DD-peptidase"/>
    <property type="match status" value="1"/>
</dbReference>
<evidence type="ECO:0008006" key="11">
    <source>
        <dbReference type="Google" id="ProtNLM"/>
    </source>
</evidence>
<evidence type="ECO:0000256" key="4">
    <source>
        <dbReference type="ARBA" id="ARBA00022764"/>
    </source>
</evidence>
<dbReference type="GO" id="GO:0046872">
    <property type="term" value="F:metal ion binding"/>
    <property type="evidence" value="ECO:0007669"/>
    <property type="project" value="UniProtKB-KW"/>
</dbReference>
<proteinExistence type="predicted"/>
<feature type="region of interest" description="Disordered" evidence="8">
    <location>
        <begin position="301"/>
        <end position="332"/>
    </location>
</feature>
<dbReference type="GO" id="GO:0008237">
    <property type="term" value="F:metallopeptidase activity"/>
    <property type="evidence" value="ECO:0007669"/>
    <property type="project" value="UniProtKB-KW"/>
</dbReference>
<keyword evidence="10" id="KW-1185">Reference proteome</keyword>
<keyword evidence="6" id="KW-0862">Zinc</keyword>
<reference evidence="9 10" key="1">
    <citation type="submission" date="2015-03" db="EMBL/GenBank/DDBJ databases">
        <title>Genome assembly of Sandaracinus amylolyticus DSM 53668.</title>
        <authorList>
            <person name="Sharma G."/>
            <person name="Subramanian S."/>
        </authorList>
    </citation>
    <scope>NUCLEOTIDE SEQUENCE [LARGE SCALE GENOMIC DNA]</scope>
    <source>
        <strain evidence="9 10">DSM 53668</strain>
    </source>
</reference>
<keyword evidence="7" id="KW-0482">Metalloprotease</keyword>
<evidence type="ECO:0000313" key="10">
    <source>
        <dbReference type="Proteomes" id="UP000034883"/>
    </source>
</evidence>
<evidence type="ECO:0000256" key="8">
    <source>
        <dbReference type="SAM" id="MobiDB-lite"/>
    </source>
</evidence>
<keyword evidence="2" id="KW-0479">Metal-binding</keyword>
<feature type="compositionally biased region" description="Low complexity" evidence="8">
    <location>
        <begin position="36"/>
        <end position="56"/>
    </location>
</feature>
<dbReference type="EMBL" id="CP011125">
    <property type="protein sequence ID" value="AKF08199.1"/>
    <property type="molecule type" value="Genomic_DNA"/>
</dbReference>
<feature type="compositionally biased region" description="Polar residues" evidence="8">
    <location>
        <begin position="61"/>
        <end position="73"/>
    </location>
</feature>